<dbReference type="OrthoDB" id="2108430at2759"/>
<dbReference type="InterPro" id="IPR036236">
    <property type="entry name" value="Znf_C2H2_sf"/>
</dbReference>
<reference evidence="6 7" key="1">
    <citation type="submission" date="2016-07" db="EMBL/GenBank/DDBJ databases">
        <title>Pervasive Adenine N6-methylation of Active Genes in Fungi.</title>
        <authorList>
            <consortium name="DOE Joint Genome Institute"/>
            <person name="Mondo S.J."/>
            <person name="Dannebaum R.O."/>
            <person name="Kuo R.C."/>
            <person name="Labutti K."/>
            <person name="Haridas S."/>
            <person name="Kuo A."/>
            <person name="Salamov A."/>
            <person name="Ahrendt S.R."/>
            <person name="Lipzen A."/>
            <person name="Sullivan W."/>
            <person name="Andreopoulos W.B."/>
            <person name="Clum A."/>
            <person name="Lindquist E."/>
            <person name="Daum C."/>
            <person name="Ramamoorthy G.K."/>
            <person name="Gryganskyi A."/>
            <person name="Culley D."/>
            <person name="Magnuson J.K."/>
            <person name="James T.Y."/>
            <person name="O'Malley M.A."/>
            <person name="Stajich J.E."/>
            <person name="Spatafora J.W."/>
            <person name="Visel A."/>
            <person name="Grigoriev I.V."/>
        </authorList>
    </citation>
    <scope>NUCLEOTIDE SEQUENCE [LARGE SCALE GENOMIC DNA]</scope>
    <source>
        <strain evidence="6 7">NRRL 3301</strain>
    </source>
</reference>
<dbReference type="Pfam" id="PF12171">
    <property type="entry name" value="zf-C2H2_jaz"/>
    <property type="match status" value="1"/>
</dbReference>
<gene>
    <name evidence="6" type="ORF">DM01DRAFT_1340030</name>
</gene>
<keyword evidence="3" id="KW-0862">Zinc</keyword>
<sequence length="463" mass="52208">MEALPETDPGLHSNAFNVFDSLFLQPFQRTEFNRSRFTNAIPVVLNAPPASGPQRNNVQDTQNNGSDLYCRPCKKKFNNVATMQTHVKSAKHLTAVKKRGQISGAATKGEPQAKQERINTKKSPKPSPFGLSAVQPISPDRSALPSQHLSDKPRVVIDDMTEKLNQFKSTDSTLDVYMQLARENYHLQRPKATAKVLMAACEHHQDQIQIPAVVLARLFCIYDMKYAHTFYLSLLHQIYGVLPETIKELAMSHGLIAPILQKKCQDLTRQWTQDPLLLEEAGHSFAQLHTLEPVETSLLALVLYHLALALCSTQSTCSPCDHCQRLRQSLAAVYDHIGHHSTGAHMRLLNIEEQALSSDSKPDLLRQLLPMLVQSTENDDCERMHRLNLVIKLLDGFDYPEIKVLWNIASARKRYDLLALESQLPGELDYLALLWQSDGNKVLLQSDSDRQDYLQRLSCCLST</sequence>
<dbReference type="Proteomes" id="UP000242146">
    <property type="component" value="Unassembled WGS sequence"/>
</dbReference>
<dbReference type="InterPro" id="IPR013087">
    <property type="entry name" value="Znf_C2H2_type"/>
</dbReference>
<organism evidence="6 7">
    <name type="scientific">Hesseltinella vesiculosa</name>
    <dbReference type="NCBI Taxonomy" id="101127"/>
    <lineage>
        <taxon>Eukaryota</taxon>
        <taxon>Fungi</taxon>
        <taxon>Fungi incertae sedis</taxon>
        <taxon>Mucoromycota</taxon>
        <taxon>Mucoromycotina</taxon>
        <taxon>Mucoromycetes</taxon>
        <taxon>Mucorales</taxon>
        <taxon>Cunninghamellaceae</taxon>
        <taxon>Hesseltinella</taxon>
    </lineage>
</organism>
<feature type="domain" description="C2H2-type" evidence="5">
    <location>
        <begin position="70"/>
        <end position="92"/>
    </location>
</feature>
<comment type="caution">
    <text evidence="6">The sequence shown here is derived from an EMBL/GenBank/DDBJ whole genome shotgun (WGS) entry which is preliminary data.</text>
</comment>
<evidence type="ECO:0000256" key="1">
    <source>
        <dbReference type="ARBA" id="ARBA00022723"/>
    </source>
</evidence>
<keyword evidence="2" id="KW-0863">Zinc-finger</keyword>
<dbReference type="SMART" id="SM00451">
    <property type="entry name" value="ZnF_U1"/>
    <property type="match status" value="1"/>
</dbReference>
<evidence type="ECO:0000313" key="6">
    <source>
        <dbReference type="EMBL" id="ORX45523.1"/>
    </source>
</evidence>
<dbReference type="Gene3D" id="3.30.160.60">
    <property type="entry name" value="Classic Zinc Finger"/>
    <property type="match status" value="1"/>
</dbReference>
<accession>A0A1X2G5G1</accession>
<dbReference type="GO" id="GO:0003676">
    <property type="term" value="F:nucleic acid binding"/>
    <property type="evidence" value="ECO:0007669"/>
    <property type="project" value="InterPro"/>
</dbReference>
<evidence type="ECO:0000256" key="2">
    <source>
        <dbReference type="ARBA" id="ARBA00022771"/>
    </source>
</evidence>
<evidence type="ECO:0000256" key="3">
    <source>
        <dbReference type="ARBA" id="ARBA00022833"/>
    </source>
</evidence>
<keyword evidence="1" id="KW-0479">Metal-binding</keyword>
<name>A0A1X2G5G1_9FUNG</name>
<dbReference type="EMBL" id="MCGT01000042">
    <property type="protein sequence ID" value="ORX45523.1"/>
    <property type="molecule type" value="Genomic_DNA"/>
</dbReference>
<keyword evidence="7" id="KW-1185">Reference proteome</keyword>
<evidence type="ECO:0000256" key="4">
    <source>
        <dbReference type="SAM" id="MobiDB-lite"/>
    </source>
</evidence>
<dbReference type="InterPro" id="IPR022755">
    <property type="entry name" value="Znf_C2H2_jaz"/>
</dbReference>
<dbReference type="SUPFAM" id="SSF57667">
    <property type="entry name" value="beta-beta-alpha zinc fingers"/>
    <property type="match status" value="1"/>
</dbReference>
<dbReference type="PROSITE" id="PS00028">
    <property type="entry name" value="ZINC_FINGER_C2H2_1"/>
    <property type="match status" value="1"/>
</dbReference>
<protein>
    <recommendedName>
        <fullName evidence="5">C2H2-type domain-containing protein</fullName>
    </recommendedName>
</protein>
<dbReference type="AlphaFoldDB" id="A0A1X2G5G1"/>
<dbReference type="InterPro" id="IPR003604">
    <property type="entry name" value="Matrin/U1-like-C_Znf_C2H2"/>
</dbReference>
<dbReference type="GO" id="GO:0008270">
    <property type="term" value="F:zinc ion binding"/>
    <property type="evidence" value="ECO:0007669"/>
    <property type="project" value="UniProtKB-KW"/>
</dbReference>
<evidence type="ECO:0000259" key="5">
    <source>
        <dbReference type="PROSITE" id="PS00028"/>
    </source>
</evidence>
<proteinExistence type="predicted"/>
<feature type="region of interest" description="Disordered" evidence="4">
    <location>
        <begin position="101"/>
        <end position="147"/>
    </location>
</feature>
<evidence type="ECO:0000313" key="7">
    <source>
        <dbReference type="Proteomes" id="UP000242146"/>
    </source>
</evidence>